<accession>A0AAW1DA43</accession>
<dbReference type="EMBL" id="JAPXFL010000005">
    <property type="protein sequence ID" value="KAK9506635.1"/>
    <property type="molecule type" value="Genomic_DNA"/>
</dbReference>
<organism evidence="1 2">
    <name type="scientific">Rhynocoris fuscipes</name>
    <dbReference type="NCBI Taxonomy" id="488301"/>
    <lineage>
        <taxon>Eukaryota</taxon>
        <taxon>Metazoa</taxon>
        <taxon>Ecdysozoa</taxon>
        <taxon>Arthropoda</taxon>
        <taxon>Hexapoda</taxon>
        <taxon>Insecta</taxon>
        <taxon>Pterygota</taxon>
        <taxon>Neoptera</taxon>
        <taxon>Paraneoptera</taxon>
        <taxon>Hemiptera</taxon>
        <taxon>Heteroptera</taxon>
        <taxon>Panheteroptera</taxon>
        <taxon>Cimicomorpha</taxon>
        <taxon>Reduviidae</taxon>
        <taxon>Harpactorinae</taxon>
        <taxon>Harpactorini</taxon>
        <taxon>Rhynocoris</taxon>
    </lineage>
</organism>
<name>A0AAW1DA43_9HEMI</name>
<gene>
    <name evidence="1" type="ORF">O3M35_008530</name>
</gene>
<dbReference type="Proteomes" id="UP001461498">
    <property type="component" value="Unassembled WGS sequence"/>
</dbReference>
<protein>
    <recommendedName>
        <fullName evidence="3">Secreted protein</fullName>
    </recommendedName>
</protein>
<comment type="caution">
    <text evidence="1">The sequence shown here is derived from an EMBL/GenBank/DDBJ whole genome shotgun (WGS) entry which is preliminary data.</text>
</comment>
<reference evidence="1 2" key="1">
    <citation type="submission" date="2022-12" db="EMBL/GenBank/DDBJ databases">
        <title>Chromosome-level genome assembly of true bugs.</title>
        <authorList>
            <person name="Ma L."/>
            <person name="Li H."/>
        </authorList>
    </citation>
    <scope>NUCLEOTIDE SEQUENCE [LARGE SCALE GENOMIC DNA]</scope>
    <source>
        <strain evidence="1">Lab_2022b</strain>
    </source>
</reference>
<evidence type="ECO:0000313" key="2">
    <source>
        <dbReference type="Proteomes" id="UP001461498"/>
    </source>
</evidence>
<dbReference type="AlphaFoldDB" id="A0AAW1DA43"/>
<evidence type="ECO:0008006" key="3">
    <source>
        <dbReference type="Google" id="ProtNLM"/>
    </source>
</evidence>
<keyword evidence="2" id="KW-1185">Reference proteome</keyword>
<proteinExistence type="predicted"/>
<evidence type="ECO:0000313" key="1">
    <source>
        <dbReference type="EMBL" id="KAK9506635.1"/>
    </source>
</evidence>
<sequence length="100" mass="10791">MPSPPQLLLWLPGMVADESCGGSESNEGIGDRIAVSSTMVKRVVLGYSVECSLAYTVSLRAKPYRTPVLRQGQCYGMDKAKPRWVVVTQVGDEGLCSANQ</sequence>